<comment type="caution">
    <text evidence="3">The sequence shown here is derived from an EMBL/GenBank/DDBJ whole genome shotgun (WGS) entry which is preliminary data.</text>
</comment>
<keyword evidence="2" id="KW-0812">Transmembrane</keyword>
<reference evidence="3 4" key="1">
    <citation type="journal article" date="2017" name="Arch. Microbiol.">
        <title>Mariprofundus micogutta sp. nov., a novel iron-oxidizing zetaproteobacterium isolated from a deep-sea hydrothermal field at the Bayonnaise knoll of the Izu-Ogasawara arc, and a description of Mariprofundales ord. nov. and Zetaproteobacteria classis nov.</title>
        <authorList>
            <person name="Makita H."/>
            <person name="Tanaka E."/>
            <person name="Mitsunobu S."/>
            <person name="Miyazaki M."/>
            <person name="Nunoura T."/>
            <person name="Uematsu K."/>
            <person name="Takaki Y."/>
            <person name="Nishi S."/>
            <person name="Shimamura S."/>
            <person name="Takai K."/>
        </authorList>
    </citation>
    <scope>NUCLEOTIDE SEQUENCE [LARGE SCALE GENOMIC DNA]</scope>
    <source>
        <strain evidence="3 4">ET2</strain>
    </source>
</reference>
<dbReference type="RefSeq" id="WP_072660490.1">
    <property type="nucleotide sequence ID" value="NZ_BDFD01000022.1"/>
</dbReference>
<name>A0A1L8CQU6_9PROT</name>
<feature type="region of interest" description="Disordered" evidence="1">
    <location>
        <begin position="95"/>
        <end position="116"/>
    </location>
</feature>
<evidence type="ECO:0000313" key="3">
    <source>
        <dbReference type="EMBL" id="GAV21189.1"/>
    </source>
</evidence>
<evidence type="ECO:0000313" key="4">
    <source>
        <dbReference type="Proteomes" id="UP000231632"/>
    </source>
</evidence>
<gene>
    <name evidence="3" type="ORF">MMIC_P2169</name>
</gene>
<dbReference type="OrthoDB" id="5295530at2"/>
<evidence type="ECO:0000256" key="2">
    <source>
        <dbReference type="SAM" id="Phobius"/>
    </source>
</evidence>
<evidence type="ECO:0000256" key="1">
    <source>
        <dbReference type="SAM" id="MobiDB-lite"/>
    </source>
</evidence>
<keyword evidence="2" id="KW-1133">Transmembrane helix</keyword>
<proteinExistence type="predicted"/>
<feature type="transmembrane region" description="Helical" evidence="2">
    <location>
        <begin position="6"/>
        <end position="33"/>
    </location>
</feature>
<feature type="compositionally biased region" description="Basic and acidic residues" evidence="1">
    <location>
        <begin position="107"/>
        <end position="116"/>
    </location>
</feature>
<keyword evidence="2" id="KW-0472">Membrane</keyword>
<dbReference type="AlphaFoldDB" id="A0A1L8CQU6"/>
<protein>
    <submittedName>
        <fullName evidence="3">Uncharacterized protein</fullName>
    </submittedName>
</protein>
<organism evidence="3 4">
    <name type="scientific">Mariprofundus micogutta</name>
    <dbReference type="NCBI Taxonomy" id="1921010"/>
    <lineage>
        <taxon>Bacteria</taxon>
        <taxon>Pseudomonadati</taxon>
        <taxon>Pseudomonadota</taxon>
        <taxon>Candidatius Mariprofundia</taxon>
        <taxon>Mariprofundales</taxon>
        <taxon>Mariprofundaceae</taxon>
        <taxon>Mariprofundus</taxon>
    </lineage>
</organism>
<keyword evidence="4" id="KW-1185">Reference proteome</keyword>
<accession>A0A1L8CQU6</accession>
<dbReference type="STRING" id="1921010.MMIC_P2169"/>
<dbReference type="EMBL" id="BDFD01000022">
    <property type="protein sequence ID" value="GAV21189.1"/>
    <property type="molecule type" value="Genomic_DNA"/>
</dbReference>
<feature type="transmembrane region" description="Helical" evidence="2">
    <location>
        <begin position="59"/>
        <end position="77"/>
    </location>
</feature>
<sequence>MIRNLLVSIFFFIGPALLMFILRNIVMIILLTLKNRQRRAREQEVIDVTPIHHHIHPNWFVIVVVIVSTFIAVTVFMKLQNSDDVEPHQYVPAHMGESGKIVPGGWKPKEPASDQQ</sequence>
<dbReference type="Proteomes" id="UP000231632">
    <property type="component" value="Unassembled WGS sequence"/>
</dbReference>